<dbReference type="EMBL" id="CAFBOS010000349">
    <property type="protein sequence ID" value="CAB5028480.1"/>
    <property type="molecule type" value="Genomic_DNA"/>
</dbReference>
<reference evidence="2" key="1">
    <citation type="submission" date="2020-05" db="EMBL/GenBank/DDBJ databases">
        <authorList>
            <person name="Chiriac C."/>
            <person name="Salcher M."/>
            <person name="Ghai R."/>
            <person name="Kavagutti S V."/>
        </authorList>
    </citation>
    <scope>NUCLEOTIDE SEQUENCE</scope>
</reference>
<keyword evidence="1" id="KW-0175">Coiled coil</keyword>
<evidence type="ECO:0000256" key="1">
    <source>
        <dbReference type="SAM" id="Coils"/>
    </source>
</evidence>
<sequence length="97" mass="10955">MVERTEIVRAAEQRARSIIDSAESEARRMRHEVEDFCDRKLGSFEIVLQKTLKLVGQGRARMQGVPANTPESALLDLSADQVRAPEPEAPFFDQDRS</sequence>
<feature type="coiled-coil region" evidence="1">
    <location>
        <begin position="12"/>
        <end position="39"/>
    </location>
</feature>
<name>A0A6J7RJ35_9ZZZZ</name>
<gene>
    <name evidence="2" type="ORF">UFOPK3967_03241</name>
</gene>
<protein>
    <submittedName>
        <fullName evidence="2">Unannotated protein</fullName>
    </submittedName>
</protein>
<accession>A0A6J7RJ35</accession>
<organism evidence="2">
    <name type="scientific">freshwater metagenome</name>
    <dbReference type="NCBI Taxonomy" id="449393"/>
    <lineage>
        <taxon>unclassified sequences</taxon>
        <taxon>metagenomes</taxon>
        <taxon>ecological metagenomes</taxon>
    </lineage>
</organism>
<evidence type="ECO:0000313" key="2">
    <source>
        <dbReference type="EMBL" id="CAB5028480.1"/>
    </source>
</evidence>
<dbReference type="AlphaFoldDB" id="A0A6J7RJ35"/>
<proteinExistence type="predicted"/>